<evidence type="ECO:0000256" key="10">
    <source>
        <dbReference type="ARBA" id="ARBA00048997"/>
    </source>
</evidence>
<dbReference type="InterPro" id="IPR050256">
    <property type="entry name" value="Glycosyltransferase_2"/>
</dbReference>
<reference evidence="12 13" key="1">
    <citation type="submission" date="2019-03" db="EMBL/GenBank/DDBJ databases">
        <title>Draft genome sequences of novel Actinobacteria.</title>
        <authorList>
            <person name="Sahin N."/>
            <person name="Ay H."/>
            <person name="Saygin H."/>
        </authorList>
    </citation>
    <scope>NUCLEOTIDE SEQUENCE [LARGE SCALE GENOMIC DNA]</scope>
    <source>
        <strain evidence="12 13">5K138</strain>
    </source>
</reference>
<keyword evidence="6" id="KW-0460">Magnesium</keyword>
<evidence type="ECO:0000256" key="9">
    <source>
        <dbReference type="ARBA" id="ARBA00048689"/>
    </source>
</evidence>
<dbReference type="Pfam" id="PF00535">
    <property type="entry name" value="Glycos_transf_2"/>
    <property type="match status" value="1"/>
</dbReference>
<comment type="similarity">
    <text evidence="3">Belongs to the glycosyltransferase 2 family.</text>
</comment>
<dbReference type="InParanoid" id="A0A4R5D5T4"/>
<name>A0A4R5D5T4_9ACTN</name>
<accession>A0A4R5D5T4</accession>
<evidence type="ECO:0000256" key="7">
    <source>
        <dbReference type="ARBA" id="ARBA00039022"/>
    </source>
</evidence>
<evidence type="ECO:0000256" key="1">
    <source>
        <dbReference type="ARBA" id="ARBA00001936"/>
    </source>
</evidence>
<dbReference type="AlphaFoldDB" id="A0A4R5D5T4"/>
<evidence type="ECO:0000256" key="2">
    <source>
        <dbReference type="ARBA" id="ARBA00001946"/>
    </source>
</evidence>
<dbReference type="Proteomes" id="UP000294739">
    <property type="component" value="Unassembled WGS sequence"/>
</dbReference>
<gene>
    <name evidence="12" type="ORF">E1269_19250</name>
</gene>
<evidence type="ECO:0000256" key="4">
    <source>
        <dbReference type="ARBA" id="ARBA00022676"/>
    </source>
</evidence>
<dbReference type="RefSeq" id="WP_131897475.1">
    <property type="nucleotide sequence ID" value="NZ_SMKZ01000029.1"/>
</dbReference>
<keyword evidence="5 12" id="KW-0808">Transferase</keyword>
<evidence type="ECO:0000256" key="5">
    <source>
        <dbReference type="ARBA" id="ARBA00022679"/>
    </source>
</evidence>
<proteinExistence type="inferred from homology"/>
<dbReference type="GO" id="GO:0016757">
    <property type="term" value="F:glycosyltransferase activity"/>
    <property type="evidence" value="ECO:0007669"/>
    <property type="project" value="UniProtKB-KW"/>
</dbReference>
<evidence type="ECO:0000313" key="12">
    <source>
        <dbReference type="EMBL" id="TDE07907.1"/>
    </source>
</evidence>
<dbReference type="OrthoDB" id="9810303at2"/>
<organism evidence="12 13">
    <name type="scientific">Jiangella asiatica</name>
    <dbReference type="NCBI Taxonomy" id="2530372"/>
    <lineage>
        <taxon>Bacteria</taxon>
        <taxon>Bacillati</taxon>
        <taxon>Actinomycetota</taxon>
        <taxon>Actinomycetes</taxon>
        <taxon>Jiangellales</taxon>
        <taxon>Jiangellaceae</taxon>
        <taxon>Jiangella</taxon>
    </lineage>
</organism>
<dbReference type="PANTHER" id="PTHR48090:SF10">
    <property type="entry name" value="GLUCOSYL-3-PHOSPHOGLYCERATE SYNTHASE"/>
    <property type="match status" value="1"/>
</dbReference>
<feature type="domain" description="Glycosyltransferase 2-like" evidence="11">
    <location>
        <begin position="13"/>
        <end position="140"/>
    </location>
</feature>
<dbReference type="InterPro" id="IPR001173">
    <property type="entry name" value="Glyco_trans_2-like"/>
</dbReference>
<protein>
    <recommendedName>
        <fullName evidence="8">Glucosyl-3-phosphoglycerate synthase</fullName>
        <ecNumber evidence="7">2.4.1.266</ecNumber>
    </recommendedName>
</protein>
<comment type="catalytic activity">
    <reaction evidence="9">
        <text>(2R)-3-phosphoglycerate + UDP-alpha-D-glucose = (2R)-2-O-(alpha-D-glucopyranosyl)-3-phospho-glycerate + UDP + H(+)</text>
        <dbReference type="Rhea" id="RHEA:31319"/>
        <dbReference type="ChEBI" id="CHEBI:15378"/>
        <dbReference type="ChEBI" id="CHEBI:58223"/>
        <dbReference type="ChEBI" id="CHEBI:58272"/>
        <dbReference type="ChEBI" id="CHEBI:58885"/>
        <dbReference type="ChEBI" id="CHEBI:62600"/>
        <dbReference type="EC" id="2.4.1.266"/>
    </reaction>
    <physiologicalReaction direction="left-to-right" evidence="9">
        <dbReference type="Rhea" id="RHEA:31320"/>
    </physiologicalReaction>
</comment>
<dbReference type="SUPFAM" id="SSF53448">
    <property type="entry name" value="Nucleotide-diphospho-sugar transferases"/>
    <property type="match status" value="1"/>
</dbReference>
<dbReference type="InterPro" id="IPR029044">
    <property type="entry name" value="Nucleotide-diphossugar_trans"/>
</dbReference>
<comment type="cofactor">
    <cofactor evidence="1">
        <name>Mn(2+)</name>
        <dbReference type="ChEBI" id="CHEBI:29035"/>
    </cofactor>
</comment>
<evidence type="ECO:0000256" key="8">
    <source>
        <dbReference type="ARBA" id="ARBA00040894"/>
    </source>
</evidence>
<comment type="cofactor">
    <cofactor evidence="2">
        <name>Mg(2+)</name>
        <dbReference type="ChEBI" id="CHEBI:18420"/>
    </cofactor>
</comment>
<sequence>MTNQERLVEGVAAIIPAKDEQDRIAATVEATRGIPGVDVVIVVDDGSTDRTTATATAAGAVVVGHARNRGKAAAMETGATALNAIESREASRTAPRALLFLDADLEATAANARPLVDPVLADEADMTIGILPTQRTSGGGRGLVVDLARTGIERATGWTATQPLSGQRCLTRAAFEAALPLAQGFGVETGLTIDLLRQGFRVVEVEVEFHHRVTGTDLKAQVHRGKQYAHVMRALLTRGVRPSAPARFRTR</sequence>
<dbReference type="EC" id="2.4.1.266" evidence="7"/>
<dbReference type="PANTHER" id="PTHR48090">
    <property type="entry name" value="UNDECAPRENYL-PHOSPHATE 4-DEOXY-4-FORMAMIDO-L-ARABINOSE TRANSFERASE-RELATED"/>
    <property type="match status" value="1"/>
</dbReference>
<keyword evidence="4" id="KW-0328">Glycosyltransferase</keyword>
<keyword evidence="13" id="KW-1185">Reference proteome</keyword>
<evidence type="ECO:0000256" key="6">
    <source>
        <dbReference type="ARBA" id="ARBA00022842"/>
    </source>
</evidence>
<comment type="caution">
    <text evidence="12">The sequence shown here is derived from an EMBL/GenBank/DDBJ whole genome shotgun (WGS) entry which is preliminary data.</text>
</comment>
<evidence type="ECO:0000259" key="11">
    <source>
        <dbReference type="Pfam" id="PF00535"/>
    </source>
</evidence>
<dbReference type="Gene3D" id="3.90.550.10">
    <property type="entry name" value="Spore Coat Polysaccharide Biosynthesis Protein SpsA, Chain A"/>
    <property type="match status" value="1"/>
</dbReference>
<evidence type="ECO:0000313" key="13">
    <source>
        <dbReference type="Proteomes" id="UP000294739"/>
    </source>
</evidence>
<dbReference type="EMBL" id="SMKZ01000029">
    <property type="protein sequence ID" value="TDE07907.1"/>
    <property type="molecule type" value="Genomic_DNA"/>
</dbReference>
<evidence type="ECO:0000256" key="3">
    <source>
        <dbReference type="ARBA" id="ARBA00006739"/>
    </source>
</evidence>
<comment type="catalytic activity">
    <reaction evidence="10">
        <text>an NDP-alpha-D-glucose + (2R)-3-phosphoglycerate = (2R)-2-O-(alpha-D-glucopyranosyl)-3-phospho-glycerate + a ribonucleoside 5'-diphosphate + H(+)</text>
        <dbReference type="Rhea" id="RHEA:47244"/>
        <dbReference type="ChEBI" id="CHEBI:15378"/>
        <dbReference type="ChEBI" id="CHEBI:57930"/>
        <dbReference type="ChEBI" id="CHEBI:58272"/>
        <dbReference type="ChEBI" id="CHEBI:62600"/>
        <dbReference type="ChEBI" id="CHEBI:76533"/>
        <dbReference type="EC" id="2.4.1.266"/>
    </reaction>
    <physiologicalReaction direction="left-to-right" evidence="10">
        <dbReference type="Rhea" id="RHEA:47245"/>
    </physiologicalReaction>
</comment>